<dbReference type="Pfam" id="PF00996">
    <property type="entry name" value="GDI"/>
    <property type="match status" value="2"/>
</dbReference>
<dbReference type="SUPFAM" id="SSF53335">
    <property type="entry name" value="S-adenosyl-L-methionine-dependent methyltransferases"/>
    <property type="match status" value="1"/>
</dbReference>
<dbReference type="GO" id="GO:0016740">
    <property type="term" value="F:transferase activity"/>
    <property type="evidence" value="ECO:0007669"/>
    <property type="project" value="UniProtKB-KW"/>
</dbReference>
<dbReference type="PRINTS" id="PR00891">
    <property type="entry name" value="RABGDIREP"/>
</dbReference>
<dbReference type="GO" id="GO:0016192">
    <property type="term" value="P:vesicle-mediated transport"/>
    <property type="evidence" value="ECO:0007669"/>
    <property type="project" value="TreeGrafter"/>
</dbReference>
<dbReference type="SUPFAM" id="SSF51905">
    <property type="entry name" value="FAD/NAD(P)-binding domain"/>
    <property type="match status" value="1"/>
</dbReference>
<gene>
    <name evidence="2" type="ORF">TVY486_0902420</name>
</gene>
<dbReference type="InterPro" id="IPR019410">
    <property type="entry name" value="Methyltransf_16"/>
</dbReference>
<evidence type="ECO:0000313" key="2">
    <source>
        <dbReference type="EMBL" id="CCC50420.1"/>
    </source>
</evidence>
<accession>G0U2B7</accession>
<sequence>MPSIVSQGIAYLVARCKAISEGVLGSESSPLEVMAEEWDEQGLGSLFVDGGTPEPEYAIQCLTVDRQQLSHEGATTVGFTPLVDRFDHPEKSAGRERATLLRLEPLRVYFREKRHSLWGHKLWNAARYLVKRIDSHMIDVRGKRVLELGAGLGVPSLAAFRNGARCVVVTDYNDKELLDIIQMNVNANCKPEMVDDDAVAFLLERMEHLRAMQMIPKQAVEKGKDGAINTQCIVQPLLWGNAEHIREALQRTGGAGFDVLLLSDILFNHVCNDDLADTVAQLLQRSQHAAAYCAFSHHRAHKQVEDLQFFDKCNSRGLACEQIDEEDYPLMFPDDNGPVEIRQPVKVYKITHRFDEAGPPLEIGQDQYDVAIQGAGVVECIVAAALARSGFRVLQCDAQSEYGGPFKTLSVERLRVYLEAQSAGEHSEGGSSATIVMDHMYTLDDRRRNRFMLDLLPTQFLAGGETIQQLVASDMARHVDFQRCGCFAFLVPCSNEKLVDGVFADGVHFQLQSVPLTRSQVFADGNVSPLQKCRIMKFVKDIAAPLAESLHAREAPLGDDPLCAISASSLNSREGSSIPARQPNESLSELLRRVYAVNDEAIDIITFMRQLETLPGRDVELVRHVLTSIGRYGGKTPFLIPMYGAAEVPQNMCRIAAVWNSLSVLRRSVRRVLRDVGMPAVEMSNGQRVKTRTVIVPRVLSNQPAFGSKSAVDNKSIVTNSSVENGNVACFSRVIIVAATPLVTWDILRTSVFLDDEVVGLGEEEEDACGANAPPPLFIGLCRPRPGVVVHLQQQSAASDQAPNDGSSVVLHFTADGSLMSVQELRHFVESSFLTSDEVKATKEGNEGICLDRKAILFFATFSLREDEEALRGLVPVSEENDLSETRKAHPFAMTEFRLREEKLQRQRERNTGVKSNSGHGIAEVSEDFSGVGGDDNCAIVYVRTLFQNVFDDGAYMHESQKAYEAVVKELQKGKECGGGGGQCHTFLERLPPLS</sequence>
<dbReference type="InterPro" id="IPR018203">
    <property type="entry name" value="GDP_dissociation_inhibitor"/>
</dbReference>
<dbReference type="OMA" id="YCVFSHH"/>
<dbReference type="AlphaFoldDB" id="G0U2B7"/>
<dbReference type="PANTHER" id="PTHR11787">
    <property type="entry name" value="RAB GDP-DISSOCIATION INHIBITOR"/>
    <property type="match status" value="1"/>
</dbReference>
<organism evidence="2">
    <name type="scientific">Trypanosoma vivax (strain Y486)</name>
    <dbReference type="NCBI Taxonomy" id="1055687"/>
    <lineage>
        <taxon>Eukaryota</taxon>
        <taxon>Discoba</taxon>
        <taxon>Euglenozoa</taxon>
        <taxon>Kinetoplastea</taxon>
        <taxon>Metakinetoplastina</taxon>
        <taxon>Trypanosomatida</taxon>
        <taxon>Trypanosomatidae</taxon>
        <taxon>Trypanosoma</taxon>
        <taxon>Duttonella</taxon>
    </lineage>
</organism>
<dbReference type="GO" id="GO:0005829">
    <property type="term" value="C:cytosol"/>
    <property type="evidence" value="ECO:0007669"/>
    <property type="project" value="TreeGrafter"/>
</dbReference>
<dbReference type="InterPro" id="IPR036188">
    <property type="entry name" value="FAD/NAD-bd_sf"/>
</dbReference>
<name>G0U2B7_TRYVY</name>
<protein>
    <submittedName>
        <fullName evidence="2">Putative Rab geranylgeranyl transferase component A</fullName>
    </submittedName>
</protein>
<keyword evidence="2" id="KW-0808">Transferase</keyword>
<dbReference type="GO" id="GO:0005634">
    <property type="term" value="C:nucleus"/>
    <property type="evidence" value="ECO:0007669"/>
    <property type="project" value="TreeGrafter"/>
</dbReference>
<reference evidence="2" key="1">
    <citation type="journal article" date="2012" name="Proc. Natl. Acad. Sci. U.S.A.">
        <title>Antigenic diversity is generated by distinct evolutionary mechanisms in African trypanosome species.</title>
        <authorList>
            <person name="Jackson A.P."/>
            <person name="Berry A."/>
            <person name="Aslett M."/>
            <person name="Allison H.C."/>
            <person name="Burton P."/>
            <person name="Vavrova-Anderson J."/>
            <person name="Brown R."/>
            <person name="Browne H."/>
            <person name="Corton N."/>
            <person name="Hauser H."/>
            <person name="Gamble J."/>
            <person name="Gilderthorp R."/>
            <person name="Marcello L."/>
            <person name="McQuillan J."/>
            <person name="Otto T.D."/>
            <person name="Quail M.A."/>
            <person name="Sanders M.J."/>
            <person name="van Tonder A."/>
            <person name="Ginger M.L."/>
            <person name="Field M.C."/>
            <person name="Barry J.D."/>
            <person name="Hertz-Fowler C."/>
            <person name="Berriman M."/>
        </authorList>
    </citation>
    <scope>NUCLEOTIDE SEQUENCE</scope>
    <source>
        <strain evidence="2">Y486</strain>
    </source>
</reference>
<dbReference type="Gene3D" id="3.50.50.60">
    <property type="entry name" value="FAD/NAD(P)-binding domain"/>
    <property type="match status" value="2"/>
</dbReference>
<dbReference type="Pfam" id="PF10294">
    <property type="entry name" value="Methyltransf_16"/>
    <property type="match status" value="1"/>
</dbReference>
<dbReference type="VEuPathDB" id="TriTrypDB:TvY486_0902420"/>
<dbReference type="Gene3D" id="3.40.50.150">
    <property type="entry name" value="Vaccinia Virus protein VP39"/>
    <property type="match status" value="1"/>
</dbReference>
<dbReference type="FunFam" id="3.40.50.150:FF:000654">
    <property type="entry name" value="Rab geranylgeranyl transferase component A, putative"/>
    <property type="match status" value="1"/>
</dbReference>
<dbReference type="GO" id="GO:0007264">
    <property type="term" value="P:small GTPase-mediated signal transduction"/>
    <property type="evidence" value="ECO:0007669"/>
    <property type="project" value="InterPro"/>
</dbReference>
<dbReference type="GO" id="GO:0005968">
    <property type="term" value="C:Rab-protein geranylgeranyltransferase complex"/>
    <property type="evidence" value="ECO:0007669"/>
    <property type="project" value="TreeGrafter"/>
</dbReference>
<dbReference type="EMBL" id="HE573025">
    <property type="protein sequence ID" value="CCC50420.1"/>
    <property type="molecule type" value="Genomic_DNA"/>
</dbReference>
<proteinExistence type="inferred from homology"/>
<dbReference type="InterPro" id="IPR029063">
    <property type="entry name" value="SAM-dependent_MTases_sf"/>
</dbReference>
<evidence type="ECO:0000256" key="1">
    <source>
        <dbReference type="ARBA" id="ARBA00005593"/>
    </source>
</evidence>
<dbReference type="PANTHER" id="PTHR11787:SF4">
    <property type="entry name" value="CHM, RAB ESCORT PROTEIN 1"/>
    <property type="match status" value="1"/>
</dbReference>
<comment type="similarity">
    <text evidence="1">Belongs to the Rab GDI family.</text>
</comment>
<dbReference type="GO" id="GO:0005092">
    <property type="term" value="F:GDP-dissociation inhibitor activity"/>
    <property type="evidence" value="ECO:0007669"/>
    <property type="project" value="InterPro"/>
</dbReference>